<organism evidence="2 3">
    <name type="scientific">Tenacibaculum todarodis</name>
    <dbReference type="NCBI Taxonomy" id="1850252"/>
    <lineage>
        <taxon>Bacteria</taxon>
        <taxon>Pseudomonadati</taxon>
        <taxon>Bacteroidota</taxon>
        <taxon>Flavobacteriia</taxon>
        <taxon>Flavobacteriales</taxon>
        <taxon>Flavobacteriaceae</taxon>
        <taxon>Tenacibaculum</taxon>
    </lineage>
</organism>
<dbReference type="InterPro" id="IPR011652">
    <property type="entry name" value="MORN_2"/>
</dbReference>
<dbReference type="PANTHER" id="PTHR33706">
    <property type="entry name" value="MORN VARIANT REPEAT PROTEIN"/>
    <property type="match status" value="1"/>
</dbReference>
<name>A0A1L3JGJ7_9FLAO</name>
<dbReference type="KEGG" id="ten:LPB136_02225"/>
<evidence type="ECO:0008006" key="4">
    <source>
        <dbReference type="Google" id="ProtNLM"/>
    </source>
</evidence>
<protein>
    <recommendedName>
        <fullName evidence="4">Preprotein translocase YidC</fullName>
    </recommendedName>
</protein>
<proteinExistence type="predicted"/>
<dbReference type="Gene3D" id="2.20.110.10">
    <property type="entry name" value="Histone H3 K4-specific methyltransferase SET7/9 N-terminal domain"/>
    <property type="match status" value="1"/>
</dbReference>
<keyword evidence="3" id="KW-1185">Reference proteome</keyword>
<gene>
    <name evidence="2" type="ORF">LPB136_02225</name>
</gene>
<dbReference type="EMBL" id="CP018155">
    <property type="protein sequence ID" value="APG64255.1"/>
    <property type="molecule type" value="Genomic_DNA"/>
</dbReference>
<dbReference type="PANTHER" id="PTHR33706:SF1">
    <property type="entry name" value="TPR REPEAT PROTEIN"/>
    <property type="match status" value="1"/>
</dbReference>
<evidence type="ECO:0000256" key="1">
    <source>
        <dbReference type="SAM" id="SignalP"/>
    </source>
</evidence>
<keyword evidence="1" id="KW-0732">Signal</keyword>
<reference evidence="2 3" key="1">
    <citation type="submission" date="2016-11" db="EMBL/GenBank/DDBJ databases">
        <title>Tenacibaculum sp. LPB0136, isolated from marine environment.</title>
        <authorList>
            <person name="Kim E."/>
            <person name="Yi H."/>
        </authorList>
    </citation>
    <scope>NUCLEOTIDE SEQUENCE [LARGE SCALE GENOMIC DNA]</scope>
    <source>
        <strain evidence="2 3">LPB0136</strain>
    </source>
</reference>
<evidence type="ECO:0000313" key="2">
    <source>
        <dbReference type="EMBL" id="APG64255.1"/>
    </source>
</evidence>
<accession>A0A1L3JGJ7</accession>
<evidence type="ECO:0000313" key="3">
    <source>
        <dbReference type="Proteomes" id="UP000181898"/>
    </source>
</evidence>
<dbReference type="SUPFAM" id="SSF82185">
    <property type="entry name" value="Histone H3 K4-specific methyltransferase SET7/9 N-terminal domain"/>
    <property type="match status" value="2"/>
</dbReference>
<dbReference type="Proteomes" id="UP000181898">
    <property type="component" value="Chromosome"/>
</dbReference>
<dbReference type="STRING" id="1850252.LPB136_02225"/>
<dbReference type="RefSeq" id="WP_072554579.1">
    <property type="nucleotide sequence ID" value="NZ_CP018155.1"/>
</dbReference>
<feature type="signal peptide" evidence="1">
    <location>
        <begin position="1"/>
        <end position="22"/>
    </location>
</feature>
<dbReference type="Gene3D" id="3.90.930.1">
    <property type="match status" value="1"/>
</dbReference>
<feature type="chain" id="PRO_5012656628" description="Preprotein translocase YidC" evidence="1">
    <location>
        <begin position="23"/>
        <end position="239"/>
    </location>
</feature>
<dbReference type="AlphaFoldDB" id="A0A1L3JGJ7"/>
<dbReference type="Pfam" id="PF07661">
    <property type="entry name" value="MORN_2"/>
    <property type="match status" value="5"/>
</dbReference>
<sequence length="239" mass="27386">MIKIKSLSILSLFFLIFFTAEGFSQKVGDKVNAVDENGKRHGNWKKYYKNGRLRYTGNFKNGKEVGIFMYFDMTNSDQPTIIKIFSENSTIAKVEHQTSKGVLKSMGNMDGRNRVGKWKYFFPSGKVLSEENYVNGKLEGLLVNYYPNGKVTEETYYKNGLKNGISKKYTDEGNLLEEVNYTANKPNGIAKFYDLKGNLKETGNYKAGKREGRWEFFVDGEAVSKKDKHNRKTHSIPKQ</sequence>